<evidence type="ECO:0000256" key="3">
    <source>
        <dbReference type="ARBA" id="ARBA00022525"/>
    </source>
</evidence>
<evidence type="ECO:0000256" key="5">
    <source>
        <dbReference type="RuleBase" id="RU367124"/>
    </source>
</evidence>
<feature type="signal peptide" evidence="5">
    <location>
        <begin position="1"/>
        <end position="20"/>
    </location>
</feature>
<gene>
    <name evidence="6" type="ORF">GN244_ATG20383</name>
</gene>
<organism evidence="6 7">
    <name type="scientific">Phytophthora infestans</name>
    <name type="common">Potato late blight agent</name>
    <name type="synonym">Botrytis infestans</name>
    <dbReference type="NCBI Taxonomy" id="4787"/>
    <lineage>
        <taxon>Eukaryota</taxon>
        <taxon>Sar</taxon>
        <taxon>Stramenopiles</taxon>
        <taxon>Oomycota</taxon>
        <taxon>Peronosporomycetes</taxon>
        <taxon>Peronosporales</taxon>
        <taxon>Peronosporaceae</taxon>
        <taxon>Phytophthora</taxon>
    </lineage>
</organism>
<name>A0A833RXL8_PHYIN</name>
<dbReference type="Proteomes" id="UP000602510">
    <property type="component" value="Unassembled WGS sequence"/>
</dbReference>
<evidence type="ECO:0000313" key="7">
    <source>
        <dbReference type="Proteomes" id="UP000602510"/>
    </source>
</evidence>
<proteinExistence type="inferred from homology"/>
<accession>A0A833RXL8</accession>
<dbReference type="Pfam" id="PF16810">
    <property type="entry name" value="RXLR"/>
    <property type="match status" value="1"/>
</dbReference>
<keyword evidence="4 5" id="KW-0732">Signal</keyword>
<protein>
    <recommendedName>
        <fullName evidence="5">RxLR effector protein</fullName>
    </recommendedName>
</protein>
<evidence type="ECO:0000256" key="2">
    <source>
        <dbReference type="ARBA" id="ARBA00010400"/>
    </source>
</evidence>
<evidence type="ECO:0000313" key="6">
    <source>
        <dbReference type="EMBL" id="KAF4027961.1"/>
    </source>
</evidence>
<comment type="domain">
    <text evidence="5">The RxLR-dEER motif acts to carry the protein into the host cell cytoplasm through binding to cell surface phosphatidylinositol-3-phosphate.</text>
</comment>
<dbReference type="AlphaFoldDB" id="A0A833RXL8"/>
<dbReference type="EMBL" id="WSZM01001217">
    <property type="protein sequence ID" value="KAF4027961.1"/>
    <property type="molecule type" value="Genomic_DNA"/>
</dbReference>
<comment type="caution">
    <text evidence="6">The sequence shown here is derived from an EMBL/GenBank/DDBJ whole genome shotgun (WGS) entry which is preliminary data.</text>
</comment>
<evidence type="ECO:0000256" key="1">
    <source>
        <dbReference type="ARBA" id="ARBA00004613"/>
    </source>
</evidence>
<keyword evidence="7" id="KW-1185">Reference proteome</keyword>
<keyword evidence="3 5" id="KW-0964">Secreted</keyword>
<reference evidence="6" key="1">
    <citation type="submission" date="2020-04" db="EMBL/GenBank/DDBJ databases">
        <title>Hybrid Assembly of Korean Phytophthora infestans isolates.</title>
        <authorList>
            <person name="Prokchorchik M."/>
            <person name="Lee Y."/>
            <person name="Seo J."/>
            <person name="Cho J.-H."/>
            <person name="Park Y.-E."/>
            <person name="Jang D.-C."/>
            <person name="Im J.-S."/>
            <person name="Choi J.-G."/>
            <person name="Park H.-J."/>
            <person name="Lee G.-B."/>
            <person name="Lee Y.-G."/>
            <person name="Hong S.-Y."/>
            <person name="Cho K."/>
            <person name="Sohn K.H."/>
        </authorList>
    </citation>
    <scope>NUCLEOTIDE SEQUENCE</scope>
    <source>
        <strain evidence="6">KR_1_A1</strain>
    </source>
</reference>
<feature type="chain" id="PRO_5044992525" description="RxLR effector protein" evidence="5">
    <location>
        <begin position="21"/>
        <end position="153"/>
    </location>
</feature>
<sequence length="153" mass="16850">MRFFYVALAVAATLLASTDATPTDSQQKSNLRKSVIAKVGVDAKRSLHSSEEEPAAPLVGLEERGGGLNSDKLWKLVKSHEAIPVEIAKLSDNVQEKIAGVLMAQNLSLEKFAKKVGMEGAHDTAHRNNPFFQKWKANFLDGKKPKKIPEEWI</sequence>
<evidence type="ECO:0000256" key="4">
    <source>
        <dbReference type="ARBA" id="ARBA00022729"/>
    </source>
</evidence>
<comment type="similarity">
    <text evidence="2 5">Belongs to the RxLR effector family.</text>
</comment>
<comment type="subcellular location">
    <subcellularLocation>
        <location evidence="1 5">Secreted</location>
    </subcellularLocation>
</comment>
<dbReference type="InterPro" id="IPR031825">
    <property type="entry name" value="RXLR"/>
</dbReference>
<comment type="function">
    <text evidence="5">Effector that suppresses plant defense responses during pathogen infection.</text>
</comment>